<dbReference type="InterPro" id="IPR051398">
    <property type="entry name" value="Polysacch_Deacetylase"/>
</dbReference>
<comment type="caution">
    <text evidence="2">The sequence shown here is derived from an EMBL/GenBank/DDBJ whole genome shotgun (WGS) entry which is preliminary data.</text>
</comment>
<keyword evidence="1" id="KW-1133">Transmembrane helix</keyword>
<dbReference type="EMBL" id="SGXF01000004">
    <property type="protein sequence ID" value="RZS94479.1"/>
    <property type="molecule type" value="Genomic_DNA"/>
</dbReference>
<sequence length="484" mass="54443">MVYQSRYKRRRRRVIRNRIIVISLLVVSVALIGVCIKLILDGRGTPASGPVQNTGQVVESQTESAATETTEAAAEEKQIMKEAELLFAQYDPDAAVEKIKSYAGYASVPEMVAAINTYTEAKSTYVKVDVTKVTHVFYHTLIADSSIALSPEKNPDNWKDYNDAMTTMEEYAKIMQKMYDAGYVMVDIHELGHIETDANGNEKMVAGEIYLPPGKKAFVLSQDDVSYYEYMDGDGFASKLVIDENNNVVNEYKKADGTVVYGSYDMIPMTEDFVKEHPDFSYRGARGIIALTGYNGILGYRTSDSENGPNRAPEKTKWTLNPNIEADKVTAKQVADRLKELGWTFASHSFNHLHMHGCSDASFTADTDLWEKEVEPLIGETDVILYPFGEDPTGTWRPYDESNARINYLKQAGFRYFCTVDSNQYWVQISGNVFKQGRRNLDGYRLWEAVAALNGDTNYTDRLSDLFDAREVFDAVRPTPITHG</sequence>
<dbReference type="SUPFAM" id="SSF88713">
    <property type="entry name" value="Glycoside hydrolase/deacetylase"/>
    <property type="match status" value="1"/>
</dbReference>
<keyword evidence="3" id="KW-1185">Reference proteome</keyword>
<accession>A0A4V2F5Y9</accession>
<feature type="transmembrane region" description="Helical" evidence="1">
    <location>
        <begin position="20"/>
        <end position="40"/>
    </location>
</feature>
<dbReference type="GO" id="GO:0005975">
    <property type="term" value="P:carbohydrate metabolic process"/>
    <property type="evidence" value="ECO:0007669"/>
    <property type="project" value="InterPro"/>
</dbReference>
<dbReference type="AlphaFoldDB" id="A0A4V2F5Y9"/>
<keyword evidence="1" id="KW-0472">Membrane</keyword>
<name>A0A4V2F5Y9_9FIRM</name>
<reference evidence="2 3" key="1">
    <citation type="submission" date="2019-02" db="EMBL/GenBank/DDBJ databases">
        <title>Genomic Encyclopedia of Type Strains, Phase IV (KMG-IV): sequencing the most valuable type-strain genomes for metagenomic binning, comparative biology and taxonomic classification.</title>
        <authorList>
            <person name="Goeker M."/>
        </authorList>
    </citation>
    <scope>NUCLEOTIDE SEQUENCE [LARGE SCALE GENOMIC DNA]</scope>
    <source>
        <strain evidence="2 3">DSM 29486</strain>
    </source>
</reference>
<gene>
    <name evidence="2" type="ORF">EV209_2322</name>
</gene>
<keyword evidence="1" id="KW-0812">Transmembrane</keyword>
<organism evidence="2 3">
    <name type="scientific">Cuneatibacter caecimuris</name>
    <dbReference type="NCBI Taxonomy" id="1796618"/>
    <lineage>
        <taxon>Bacteria</taxon>
        <taxon>Bacillati</taxon>
        <taxon>Bacillota</taxon>
        <taxon>Clostridia</taxon>
        <taxon>Lachnospirales</taxon>
        <taxon>Lachnospiraceae</taxon>
        <taxon>Cuneatibacter</taxon>
    </lineage>
</organism>
<evidence type="ECO:0000313" key="2">
    <source>
        <dbReference type="EMBL" id="RZS94479.1"/>
    </source>
</evidence>
<evidence type="ECO:0000313" key="3">
    <source>
        <dbReference type="Proteomes" id="UP000292927"/>
    </source>
</evidence>
<evidence type="ECO:0000256" key="1">
    <source>
        <dbReference type="SAM" id="Phobius"/>
    </source>
</evidence>
<dbReference type="OrthoDB" id="3722973at2"/>
<dbReference type="PANTHER" id="PTHR34216">
    <property type="match status" value="1"/>
</dbReference>
<dbReference type="RefSeq" id="WP_130435590.1">
    <property type="nucleotide sequence ID" value="NZ_SGXF01000004.1"/>
</dbReference>
<protein>
    <recommendedName>
        <fullName evidence="4">Polysaccharide deacetylase</fullName>
    </recommendedName>
</protein>
<dbReference type="PANTHER" id="PTHR34216:SF3">
    <property type="entry name" value="POLY-BETA-1,6-N-ACETYL-D-GLUCOSAMINE N-DEACETYLASE"/>
    <property type="match status" value="1"/>
</dbReference>
<dbReference type="Gene3D" id="3.20.20.370">
    <property type="entry name" value="Glycoside hydrolase/deacetylase"/>
    <property type="match status" value="1"/>
</dbReference>
<dbReference type="Proteomes" id="UP000292927">
    <property type="component" value="Unassembled WGS sequence"/>
</dbReference>
<evidence type="ECO:0008006" key="4">
    <source>
        <dbReference type="Google" id="ProtNLM"/>
    </source>
</evidence>
<dbReference type="InterPro" id="IPR011330">
    <property type="entry name" value="Glyco_hydro/deAcase_b/a-brl"/>
</dbReference>
<proteinExistence type="predicted"/>